<comment type="caution">
    <text evidence="2">The sequence shown here is derived from an EMBL/GenBank/DDBJ whole genome shotgun (WGS) entry which is preliminary data.</text>
</comment>
<reference evidence="2" key="1">
    <citation type="journal article" date="2014" name="Front. Microbiol.">
        <title>High frequency of phylogenetically diverse reductive dehalogenase-homologous genes in deep subseafloor sedimentary metagenomes.</title>
        <authorList>
            <person name="Kawai M."/>
            <person name="Futagami T."/>
            <person name="Toyoda A."/>
            <person name="Takaki Y."/>
            <person name="Nishi S."/>
            <person name="Hori S."/>
            <person name="Arai W."/>
            <person name="Tsubouchi T."/>
            <person name="Morono Y."/>
            <person name="Uchiyama I."/>
            <person name="Ito T."/>
            <person name="Fujiyama A."/>
            <person name="Inagaki F."/>
            <person name="Takami H."/>
        </authorList>
    </citation>
    <scope>NUCLEOTIDE SEQUENCE</scope>
    <source>
        <strain evidence="2">Expedition CK06-06</strain>
    </source>
</reference>
<feature type="region of interest" description="Disordered" evidence="1">
    <location>
        <begin position="1"/>
        <end position="34"/>
    </location>
</feature>
<feature type="compositionally biased region" description="Gly residues" evidence="1">
    <location>
        <begin position="10"/>
        <end position="24"/>
    </location>
</feature>
<protein>
    <submittedName>
        <fullName evidence="2">Uncharacterized protein</fullName>
    </submittedName>
</protein>
<accession>X1D1B6</accession>
<dbReference type="AlphaFoldDB" id="X1D1B6"/>
<proteinExistence type="predicted"/>
<sequence>MWISTFTTGPGPGSGMGSGPGSGPGSMKHPKIKKDKEKEIFENVKKISEEVLSKLEKRERLKPLKSKSELKPEEWLLLFSDIQYGLVVNPVEIGGLGFFNPKVAKERLQYLMTTLVEFLRYYPNRPEKLNIACLGDNIENAYMREN</sequence>
<feature type="non-terminal residue" evidence="2">
    <location>
        <position position="146"/>
    </location>
</feature>
<evidence type="ECO:0000256" key="1">
    <source>
        <dbReference type="SAM" id="MobiDB-lite"/>
    </source>
</evidence>
<evidence type="ECO:0000313" key="2">
    <source>
        <dbReference type="EMBL" id="GAG90296.1"/>
    </source>
</evidence>
<gene>
    <name evidence="2" type="ORF">S01H4_50075</name>
</gene>
<organism evidence="2">
    <name type="scientific">marine sediment metagenome</name>
    <dbReference type="NCBI Taxonomy" id="412755"/>
    <lineage>
        <taxon>unclassified sequences</taxon>
        <taxon>metagenomes</taxon>
        <taxon>ecological metagenomes</taxon>
    </lineage>
</organism>
<dbReference type="EMBL" id="BART01028389">
    <property type="protein sequence ID" value="GAG90296.1"/>
    <property type="molecule type" value="Genomic_DNA"/>
</dbReference>
<name>X1D1B6_9ZZZZ</name>